<evidence type="ECO:0000313" key="2">
    <source>
        <dbReference type="Proteomes" id="UP000812267"/>
    </source>
</evidence>
<name>A0ABS6DRU3_9MOLU</name>
<organism evidence="1 2">
    <name type="scientific">Mycoplasma zalophidermidis</name>
    <dbReference type="NCBI Taxonomy" id="398174"/>
    <lineage>
        <taxon>Bacteria</taxon>
        <taxon>Bacillati</taxon>
        <taxon>Mycoplasmatota</taxon>
        <taxon>Mollicutes</taxon>
        <taxon>Mycoplasmataceae</taxon>
        <taxon>Mycoplasma</taxon>
    </lineage>
</organism>
<dbReference type="Proteomes" id="UP000812267">
    <property type="component" value="Unassembled WGS sequence"/>
</dbReference>
<reference evidence="1" key="1">
    <citation type="submission" date="2021-06" db="EMBL/GenBank/DDBJ databases">
        <title>Novel Mycoplasma species detected in California sea lions (Zalophus californianus) from the USA.</title>
        <authorList>
            <person name="Volokhov D.V."/>
            <person name="Furtak V.A."/>
            <person name="Zagorodnyaya T.A."/>
        </authorList>
    </citation>
    <scope>NUCLEOTIDE SEQUENCE [LARGE SCALE GENOMIC DNA]</scope>
    <source>
        <strain evidence="1">CSL 4779</strain>
    </source>
</reference>
<proteinExistence type="predicted"/>
<comment type="caution">
    <text evidence="1">The sequence shown here is derived from an EMBL/GenBank/DDBJ whole genome shotgun (WGS) entry which is preliminary data.</text>
</comment>
<evidence type="ECO:0000313" key="1">
    <source>
        <dbReference type="EMBL" id="MBU4693737.1"/>
    </source>
</evidence>
<accession>A0ABS6DRU3</accession>
<dbReference type="RefSeq" id="WP_216505446.1">
    <property type="nucleotide sequence ID" value="NZ_JAHMHJ010000002.1"/>
</dbReference>
<protein>
    <submittedName>
        <fullName evidence="1">Uncharacterized protein</fullName>
    </submittedName>
</protein>
<keyword evidence="2" id="KW-1185">Reference proteome</keyword>
<gene>
    <name evidence="1" type="ORF">KQ878_02465</name>
</gene>
<sequence>MEKIISIETDKACLPVLKPIILLSDFVRRIKGGNLKSEIIMLVAEDEDSVFFVSCLNTAEINESNKDLLKIRQDRGISNDGETVEIKIANYIDLSTIYKINYDDLKRKIDYTSGDIDSLPYLGIENQLDVVNRLTEKLNNYNDLPRLIVIKKNKKISNPELISSCSDTL</sequence>
<dbReference type="EMBL" id="JAHMHK010000003">
    <property type="protein sequence ID" value="MBU4693737.1"/>
    <property type="molecule type" value="Genomic_DNA"/>
</dbReference>